<dbReference type="Pfam" id="PF00440">
    <property type="entry name" value="TetR_N"/>
    <property type="match status" value="1"/>
</dbReference>
<keyword evidence="1 2" id="KW-0238">DNA-binding</keyword>
<dbReference type="SUPFAM" id="SSF46689">
    <property type="entry name" value="Homeodomain-like"/>
    <property type="match status" value="1"/>
</dbReference>
<gene>
    <name evidence="5" type="ORF">R8Z52_11545</name>
</gene>
<dbReference type="PROSITE" id="PS50977">
    <property type="entry name" value="HTH_TETR_2"/>
    <property type="match status" value="1"/>
</dbReference>
<protein>
    <submittedName>
        <fullName evidence="5">TetR/AcrR family transcriptional regulator</fullName>
    </submittedName>
</protein>
<dbReference type="Proteomes" id="UP001304071">
    <property type="component" value="Chromosome 1"/>
</dbReference>
<proteinExistence type="predicted"/>
<evidence type="ECO:0000313" key="5">
    <source>
        <dbReference type="EMBL" id="WPC72760.1"/>
    </source>
</evidence>
<reference evidence="5 6" key="1">
    <citation type="submission" date="2023-11" db="EMBL/GenBank/DDBJ databases">
        <title>Plant-associative lifestyle of Vibrio porteresiae and its evolutionary dynamics.</title>
        <authorList>
            <person name="Rameshkumar N."/>
            <person name="Kirti K."/>
        </authorList>
    </citation>
    <scope>NUCLEOTIDE SEQUENCE [LARGE SCALE GENOMIC DNA]</scope>
    <source>
        <strain evidence="5 6">MSSRF30</strain>
    </source>
</reference>
<keyword evidence="6" id="KW-1185">Reference proteome</keyword>
<dbReference type="Gene3D" id="1.10.357.10">
    <property type="entry name" value="Tetracycline Repressor, domain 2"/>
    <property type="match status" value="1"/>
</dbReference>
<dbReference type="PANTHER" id="PTHR30055:SF223">
    <property type="entry name" value="HTH-TYPE TRANSCRIPTIONAL REGULATOR UIDR"/>
    <property type="match status" value="1"/>
</dbReference>
<evidence type="ECO:0000256" key="1">
    <source>
        <dbReference type="ARBA" id="ARBA00023125"/>
    </source>
</evidence>
<evidence type="ECO:0000313" key="6">
    <source>
        <dbReference type="Proteomes" id="UP001304071"/>
    </source>
</evidence>
<evidence type="ECO:0000256" key="2">
    <source>
        <dbReference type="PROSITE-ProRule" id="PRU00335"/>
    </source>
</evidence>
<dbReference type="Pfam" id="PF14246">
    <property type="entry name" value="TetR_C_7"/>
    <property type="match status" value="1"/>
</dbReference>
<feature type="DNA-binding region" description="H-T-H motif" evidence="2">
    <location>
        <begin position="45"/>
        <end position="64"/>
    </location>
</feature>
<dbReference type="InterPro" id="IPR001647">
    <property type="entry name" value="HTH_TetR"/>
</dbReference>
<dbReference type="InterPro" id="IPR009057">
    <property type="entry name" value="Homeodomain-like_sf"/>
</dbReference>
<feature type="domain" description="HTH tetR-type" evidence="4">
    <location>
        <begin position="22"/>
        <end position="82"/>
    </location>
</feature>
<name>A0ABZ0Q8P2_9VIBR</name>
<dbReference type="RefSeq" id="WP_261892464.1">
    <property type="nucleotide sequence ID" value="NZ_AP024895.1"/>
</dbReference>
<dbReference type="PANTHER" id="PTHR30055">
    <property type="entry name" value="HTH-TYPE TRANSCRIPTIONAL REGULATOR RUTR"/>
    <property type="match status" value="1"/>
</dbReference>
<dbReference type="InterPro" id="IPR050109">
    <property type="entry name" value="HTH-type_TetR-like_transc_reg"/>
</dbReference>
<evidence type="ECO:0000256" key="3">
    <source>
        <dbReference type="SAM" id="MobiDB-lite"/>
    </source>
</evidence>
<evidence type="ECO:0000259" key="4">
    <source>
        <dbReference type="PROSITE" id="PS50977"/>
    </source>
</evidence>
<accession>A0ABZ0Q8P2</accession>
<organism evidence="5 6">
    <name type="scientific">Vibrio porteresiae DSM 19223</name>
    <dbReference type="NCBI Taxonomy" id="1123496"/>
    <lineage>
        <taxon>Bacteria</taxon>
        <taxon>Pseudomonadati</taxon>
        <taxon>Pseudomonadota</taxon>
        <taxon>Gammaproteobacteria</taxon>
        <taxon>Vibrionales</taxon>
        <taxon>Vibrionaceae</taxon>
        <taxon>Vibrio</taxon>
    </lineage>
</organism>
<sequence>MSDLDQLPVTRKRGRPKTLDEETRRQAILASAYDAFKEVGFAKTTTADVAKRAKTSKRNIYELFTNKIELFAAVIAHHRHLLVDLPRPESENLSIEETLHKIFQLDIVGDEAQIRAAMLHLLHREAVLFPELTDYLYEQRIICHRELVMDWLELENQRGRIQIDDVEVYAGLLMDVVFGALLPRSIQHAATGHELRVAHIKKRLQIILASMNVA</sequence>
<feature type="region of interest" description="Disordered" evidence="3">
    <location>
        <begin position="1"/>
        <end position="21"/>
    </location>
</feature>
<dbReference type="InterPro" id="IPR039536">
    <property type="entry name" value="TetR_C_Proteobacteria"/>
</dbReference>
<dbReference type="EMBL" id="CP138203">
    <property type="protein sequence ID" value="WPC72760.1"/>
    <property type="molecule type" value="Genomic_DNA"/>
</dbReference>